<evidence type="ECO:0000313" key="13">
    <source>
        <dbReference type="Proteomes" id="UP000563094"/>
    </source>
</evidence>
<proteinExistence type="inferred from homology"/>
<dbReference type="GO" id="GO:0005737">
    <property type="term" value="C:cytoplasm"/>
    <property type="evidence" value="ECO:0007669"/>
    <property type="project" value="TreeGrafter"/>
</dbReference>
<dbReference type="Gene3D" id="3.40.50.720">
    <property type="entry name" value="NAD(P)-binding Rossmann-like Domain"/>
    <property type="match status" value="1"/>
</dbReference>
<dbReference type="PANTHER" id="PTHR21708">
    <property type="entry name" value="PROBABLE 2-DEHYDROPANTOATE 2-REDUCTASE"/>
    <property type="match status" value="1"/>
</dbReference>
<dbReference type="Proteomes" id="UP000563094">
    <property type="component" value="Unassembled WGS sequence"/>
</dbReference>
<evidence type="ECO:0000256" key="3">
    <source>
        <dbReference type="ARBA" id="ARBA00013014"/>
    </source>
</evidence>
<protein>
    <recommendedName>
        <fullName evidence="4 9">2-dehydropantoate 2-reductase</fullName>
        <ecNumber evidence="3 9">1.1.1.169</ecNumber>
    </recommendedName>
    <alternativeName>
        <fullName evidence="7 9">Ketopantoate reductase</fullName>
    </alternativeName>
</protein>
<evidence type="ECO:0000313" key="12">
    <source>
        <dbReference type="EMBL" id="MBA9075867.1"/>
    </source>
</evidence>
<reference evidence="12 13" key="1">
    <citation type="submission" date="2020-08" db="EMBL/GenBank/DDBJ databases">
        <title>Genomic Encyclopedia of Type Strains, Phase IV (KMG-IV): sequencing the most valuable type-strain genomes for metagenomic binning, comparative biology and taxonomic classification.</title>
        <authorList>
            <person name="Goeker M."/>
        </authorList>
    </citation>
    <scope>NUCLEOTIDE SEQUENCE [LARGE SCALE GENOMIC DNA]</scope>
    <source>
        <strain evidence="12 13">DSM 29854</strain>
    </source>
</reference>
<dbReference type="SUPFAM" id="SSF51735">
    <property type="entry name" value="NAD(P)-binding Rossmann-fold domains"/>
    <property type="match status" value="1"/>
</dbReference>
<evidence type="ECO:0000256" key="1">
    <source>
        <dbReference type="ARBA" id="ARBA00004994"/>
    </source>
</evidence>
<comment type="pathway">
    <text evidence="1 9">Cofactor biosynthesis; (R)-pantothenate biosynthesis; (R)-pantoate from 3-methyl-2-oxobutanoate: step 2/2.</text>
</comment>
<organism evidence="12 13">
    <name type="scientific">Rufibacter quisquiliarum</name>
    <dbReference type="NCBI Taxonomy" id="1549639"/>
    <lineage>
        <taxon>Bacteria</taxon>
        <taxon>Pseudomonadati</taxon>
        <taxon>Bacteroidota</taxon>
        <taxon>Cytophagia</taxon>
        <taxon>Cytophagales</taxon>
        <taxon>Hymenobacteraceae</taxon>
        <taxon>Rufibacter</taxon>
    </lineage>
</organism>
<keyword evidence="5 9" id="KW-0521">NADP</keyword>
<evidence type="ECO:0000256" key="4">
    <source>
        <dbReference type="ARBA" id="ARBA00019465"/>
    </source>
</evidence>
<dbReference type="InterPro" id="IPR013752">
    <property type="entry name" value="KPA_reductase"/>
</dbReference>
<dbReference type="InterPro" id="IPR013328">
    <property type="entry name" value="6PGD_dom2"/>
</dbReference>
<dbReference type="EMBL" id="JACJIQ010000002">
    <property type="protein sequence ID" value="MBA9075867.1"/>
    <property type="molecule type" value="Genomic_DNA"/>
</dbReference>
<keyword evidence="6 9" id="KW-0560">Oxidoreductase</keyword>
<dbReference type="InterPro" id="IPR051402">
    <property type="entry name" value="KPR-Related"/>
</dbReference>
<comment type="catalytic activity">
    <reaction evidence="8 9">
        <text>(R)-pantoate + NADP(+) = 2-dehydropantoate + NADPH + H(+)</text>
        <dbReference type="Rhea" id="RHEA:16233"/>
        <dbReference type="ChEBI" id="CHEBI:11561"/>
        <dbReference type="ChEBI" id="CHEBI:15378"/>
        <dbReference type="ChEBI" id="CHEBI:15980"/>
        <dbReference type="ChEBI" id="CHEBI:57783"/>
        <dbReference type="ChEBI" id="CHEBI:58349"/>
        <dbReference type="EC" id="1.1.1.169"/>
    </reaction>
</comment>
<keyword evidence="13" id="KW-1185">Reference proteome</keyword>
<evidence type="ECO:0000256" key="5">
    <source>
        <dbReference type="ARBA" id="ARBA00022857"/>
    </source>
</evidence>
<gene>
    <name evidence="12" type="ORF">FHS90_000569</name>
</gene>
<comment type="function">
    <text evidence="9">Catalyzes the NADPH-dependent reduction of ketopantoate into pantoic acid.</text>
</comment>
<feature type="domain" description="Ketopantoate reductase N-terminal" evidence="10">
    <location>
        <begin position="4"/>
        <end position="157"/>
    </location>
</feature>
<dbReference type="Gene3D" id="1.10.1040.10">
    <property type="entry name" value="N-(1-d-carboxylethyl)-l-norvaline Dehydrogenase, domain 2"/>
    <property type="match status" value="1"/>
</dbReference>
<dbReference type="Pfam" id="PF08546">
    <property type="entry name" value="ApbA_C"/>
    <property type="match status" value="1"/>
</dbReference>
<dbReference type="FunFam" id="1.10.1040.10:FF:000017">
    <property type="entry name" value="2-dehydropantoate 2-reductase"/>
    <property type="match status" value="1"/>
</dbReference>
<keyword evidence="9" id="KW-0566">Pantothenate biosynthesis</keyword>
<evidence type="ECO:0000256" key="2">
    <source>
        <dbReference type="ARBA" id="ARBA00007870"/>
    </source>
</evidence>
<dbReference type="InterPro" id="IPR003710">
    <property type="entry name" value="ApbA"/>
</dbReference>
<dbReference type="GO" id="GO:0015940">
    <property type="term" value="P:pantothenate biosynthetic process"/>
    <property type="evidence" value="ECO:0007669"/>
    <property type="project" value="UniProtKB-UniPathway"/>
</dbReference>
<evidence type="ECO:0000259" key="10">
    <source>
        <dbReference type="Pfam" id="PF02558"/>
    </source>
</evidence>
<comment type="caution">
    <text evidence="12">The sequence shown here is derived from an EMBL/GenBank/DDBJ whole genome shotgun (WGS) entry which is preliminary data.</text>
</comment>
<dbReference type="RefSeq" id="WP_182511598.1">
    <property type="nucleotide sequence ID" value="NZ_JACJIQ010000002.1"/>
</dbReference>
<evidence type="ECO:0000256" key="9">
    <source>
        <dbReference type="RuleBase" id="RU362068"/>
    </source>
</evidence>
<dbReference type="InterPro" id="IPR013332">
    <property type="entry name" value="KPR_N"/>
</dbReference>
<accession>A0A839GLQ3</accession>
<dbReference type="SUPFAM" id="SSF48179">
    <property type="entry name" value="6-phosphogluconate dehydrogenase C-terminal domain-like"/>
    <property type="match status" value="1"/>
</dbReference>
<dbReference type="PANTHER" id="PTHR21708:SF26">
    <property type="entry name" value="2-DEHYDROPANTOATE 2-REDUCTASE"/>
    <property type="match status" value="1"/>
</dbReference>
<name>A0A839GLQ3_9BACT</name>
<dbReference type="EC" id="1.1.1.169" evidence="3 9"/>
<dbReference type="GO" id="GO:0008677">
    <property type="term" value="F:2-dehydropantoate 2-reductase activity"/>
    <property type="evidence" value="ECO:0007669"/>
    <property type="project" value="UniProtKB-EC"/>
</dbReference>
<dbReference type="InterPro" id="IPR008927">
    <property type="entry name" value="6-PGluconate_DH-like_C_sf"/>
</dbReference>
<sequence length="306" mass="33207">MKRIAIAGIGGVGGYFGGLLARHYAPSGEVEIIFIARGENEREIREHGLRIETPQEDFTVRPSLISSDASQIGGVDLLICCTKSYDLEQSLQQLAPCIGPHTVLLPLLNGVDSRDRIKAVYPQNEVWDGCVYILSRLRAPGRVTVNGNFGSLFFGAAQGTPAQLKATEQLFKAAGMQATLAPDIEATIWQKYVFISSTATLTSYADADFKGIVTEAQNKELLRQLLSEITAVAAAKHISLPDTVAQEIFTRLENIPAGATSSMHSDFKAGKPTEVHSLTDYVVQLGQQLGVPTPTYAQIYEALKKR</sequence>
<dbReference type="UniPathway" id="UPA00028">
    <property type="reaction ID" value="UER00004"/>
</dbReference>
<evidence type="ECO:0000256" key="6">
    <source>
        <dbReference type="ARBA" id="ARBA00023002"/>
    </source>
</evidence>
<dbReference type="Pfam" id="PF02558">
    <property type="entry name" value="ApbA"/>
    <property type="match status" value="1"/>
</dbReference>
<evidence type="ECO:0000256" key="7">
    <source>
        <dbReference type="ARBA" id="ARBA00032024"/>
    </source>
</evidence>
<dbReference type="InterPro" id="IPR036291">
    <property type="entry name" value="NAD(P)-bd_dom_sf"/>
</dbReference>
<dbReference type="NCBIfam" id="TIGR00745">
    <property type="entry name" value="apbA_panE"/>
    <property type="match status" value="1"/>
</dbReference>
<feature type="domain" description="Ketopantoate reductase C-terminal" evidence="11">
    <location>
        <begin position="183"/>
        <end position="305"/>
    </location>
</feature>
<dbReference type="AlphaFoldDB" id="A0A839GLQ3"/>
<comment type="similarity">
    <text evidence="2 9">Belongs to the ketopantoate reductase family.</text>
</comment>
<evidence type="ECO:0000256" key="8">
    <source>
        <dbReference type="ARBA" id="ARBA00048793"/>
    </source>
</evidence>
<evidence type="ECO:0000259" key="11">
    <source>
        <dbReference type="Pfam" id="PF08546"/>
    </source>
</evidence>